<dbReference type="Gene3D" id="3.90.400.10">
    <property type="entry name" value="Oligo-1,6-glucosidase, Domain 2"/>
    <property type="match status" value="1"/>
</dbReference>
<dbReference type="FunCoup" id="A0A420XLA8">
    <property type="interactions" value="37"/>
</dbReference>
<reference evidence="3 4" key="1">
    <citation type="submission" date="2018-10" db="EMBL/GenBank/DDBJ databases">
        <title>Genomic Encyclopedia of Archaeal and Bacterial Type Strains, Phase II (KMG-II): from individual species to whole genera.</title>
        <authorList>
            <person name="Goeker M."/>
        </authorList>
    </citation>
    <scope>NUCLEOTIDE SEQUENCE [LARGE SCALE GENOMIC DNA]</scope>
    <source>
        <strain evidence="3 4">RP-AC37</strain>
    </source>
</reference>
<organism evidence="3 4">
    <name type="scientific">Motilibacter peucedani</name>
    <dbReference type="NCBI Taxonomy" id="598650"/>
    <lineage>
        <taxon>Bacteria</taxon>
        <taxon>Bacillati</taxon>
        <taxon>Actinomycetota</taxon>
        <taxon>Actinomycetes</taxon>
        <taxon>Motilibacterales</taxon>
        <taxon>Motilibacteraceae</taxon>
        <taxon>Motilibacter</taxon>
    </lineage>
</organism>
<dbReference type="Proteomes" id="UP000281955">
    <property type="component" value="Unassembled WGS sequence"/>
</dbReference>
<dbReference type="EMBL" id="RBWV01000015">
    <property type="protein sequence ID" value="RKS69316.1"/>
    <property type="molecule type" value="Genomic_DNA"/>
</dbReference>
<evidence type="ECO:0000256" key="1">
    <source>
        <dbReference type="ARBA" id="ARBA00008061"/>
    </source>
</evidence>
<dbReference type="AlphaFoldDB" id="A0A420XLA8"/>
<proteinExistence type="inferred from homology"/>
<dbReference type="Pfam" id="PF00128">
    <property type="entry name" value="Alpha-amylase"/>
    <property type="match status" value="1"/>
</dbReference>
<evidence type="ECO:0000259" key="2">
    <source>
        <dbReference type="SMART" id="SM00642"/>
    </source>
</evidence>
<dbReference type="InterPro" id="IPR045857">
    <property type="entry name" value="O16G_dom_2"/>
</dbReference>
<dbReference type="GO" id="GO:0009313">
    <property type="term" value="P:oligosaccharide catabolic process"/>
    <property type="evidence" value="ECO:0007669"/>
    <property type="project" value="TreeGrafter"/>
</dbReference>
<sequence>MNTSPTRWWQDAVVYQVYVRSFADGDGDGIGDLAGLRAHLDHVAALGADGIWLNPHYASPQRDHGYDIADYFAVEPAYGTLEDFRGLVRDAHERGLKVLLDLVANHCSQDHEWFRAALAAAPGSPERARFHFCDGRGADGELPPNNWSSIFGGPAWTRTTDADGRPGQWYLHIFDPSQPDFDWSHLEVAQMFEDVLRFWFDQGVDGFRVDVAHGMAKHPELPDWPCREDGTSDYNAHMWNQPGVHDIYRRWRALADSYAPERELMFVGEVWVPEVSHLAEYLRPDELHQAFFFDLLLQQWDGTSIRGAITRGVEQSSATGTPATWTLSNHDVPRTVTRYGTTRDPQAASNGDPIASARTRGEVDLESGTRRARAAILMLLALPGSVYLYQGEELGLPEVYDLPDEARQDPIFFRSGGEEVGRDGCRIPMPWTEDRPTFGFSGDADVDPWMPQPDLFGKYAVSAQEQDASSTLALYRAALRARRTYASGELEWLDTGDQAVLAFRRGAMVCVVNTGTTAYQLPQQWGQARVASAELVDGHLPPDAGVWLS</sequence>
<comment type="caution">
    <text evidence="3">The sequence shown here is derived from an EMBL/GenBank/DDBJ whole genome shotgun (WGS) entry which is preliminary data.</text>
</comment>
<protein>
    <submittedName>
        <fullName evidence="3">Alpha-glucosidase</fullName>
    </submittedName>
</protein>
<name>A0A420XLA8_9ACTN</name>
<feature type="domain" description="Glycosyl hydrolase family 13 catalytic" evidence="2">
    <location>
        <begin position="16"/>
        <end position="426"/>
    </location>
</feature>
<accession>A0A420XLA8</accession>
<dbReference type="OrthoDB" id="9043248at2"/>
<dbReference type="RefSeq" id="WP_121194742.1">
    <property type="nucleotide sequence ID" value="NZ_RBWV01000015.1"/>
</dbReference>
<dbReference type="InterPro" id="IPR017853">
    <property type="entry name" value="GH"/>
</dbReference>
<gene>
    <name evidence="3" type="ORF">CLV35_3493</name>
</gene>
<dbReference type="SMART" id="SM00642">
    <property type="entry name" value="Aamy"/>
    <property type="match status" value="1"/>
</dbReference>
<dbReference type="InParanoid" id="A0A420XLA8"/>
<dbReference type="GO" id="GO:0004556">
    <property type="term" value="F:alpha-amylase activity"/>
    <property type="evidence" value="ECO:0007669"/>
    <property type="project" value="TreeGrafter"/>
</dbReference>
<dbReference type="InterPro" id="IPR006047">
    <property type="entry name" value="GH13_cat_dom"/>
</dbReference>
<comment type="similarity">
    <text evidence="1">Belongs to the glycosyl hydrolase 13 family.</text>
</comment>
<dbReference type="Gene3D" id="3.20.20.80">
    <property type="entry name" value="Glycosidases"/>
    <property type="match status" value="1"/>
</dbReference>
<dbReference type="CDD" id="cd11332">
    <property type="entry name" value="AmyAc_OligoGlu_TS"/>
    <property type="match status" value="1"/>
</dbReference>
<dbReference type="PANTHER" id="PTHR10357:SF179">
    <property type="entry name" value="NEUTRAL AND BASIC AMINO ACID TRANSPORT PROTEIN RBAT"/>
    <property type="match status" value="1"/>
</dbReference>
<dbReference type="SUPFAM" id="SSF51445">
    <property type="entry name" value="(Trans)glycosidases"/>
    <property type="match status" value="1"/>
</dbReference>
<evidence type="ECO:0000313" key="3">
    <source>
        <dbReference type="EMBL" id="RKS69316.1"/>
    </source>
</evidence>
<keyword evidence="4" id="KW-1185">Reference proteome</keyword>
<evidence type="ECO:0000313" key="4">
    <source>
        <dbReference type="Proteomes" id="UP000281955"/>
    </source>
</evidence>
<dbReference type="PANTHER" id="PTHR10357">
    <property type="entry name" value="ALPHA-AMYLASE FAMILY MEMBER"/>
    <property type="match status" value="1"/>
</dbReference>